<gene>
    <name evidence="6" type="ORF">Rhow_000806</name>
</gene>
<dbReference type="PANTHER" id="PTHR11699">
    <property type="entry name" value="ALDEHYDE DEHYDROGENASE-RELATED"/>
    <property type="match status" value="1"/>
</dbReference>
<dbReference type="InterPro" id="IPR029510">
    <property type="entry name" value="Ald_DH_CS_GLU"/>
</dbReference>
<dbReference type="InterPro" id="IPR016162">
    <property type="entry name" value="Ald_DH_N"/>
</dbReference>
<dbReference type="GO" id="GO:0016620">
    <property type="term" value="F:oxidoreductase activity, acting on the aldehyde or oxo group of donors, NAD or NADP as acceptor"/>
    <property type="evidence" value="ECO:0007669"/>
    <property type="project" value="InterPro"/>
</dbReference>
<dbReference type="SUPFAM" id="SSF53720">
    <property type="entry name" value="ALDH-like"/>
    <property type="match status" value="1"/>
</dbReference>
<evidence type="ECO:0000256" key="1">
    <source>
        <dbReference type="ARBA" id="ARBA00009986"/>
    </source>
</evidence>
<dbReference type="OrthoDB" id="6882680at2"/>
<name>A0A402C2Y5_RHOWR</name>
<dbReference type="Pfam" id="PF00171">
    <property type="entry name" value="Aldedh"/>
    <property type="match status" value="1"/>
</dbReference>
<dbReference type="EMBL" id="BHYM01000013">
    <property type="protein sequence ID" value="GCE37922.1"/>
    <property type="molecule type" value="Genomic_DNA"/>
</dbReference>
<organism evidence="6 7">
    <name type="scientific">Rhodococcus wratislaviensis</name>
    <name type="common">Tsukamurella wratislaviensis</name>
    <dbReference type="NCBI Taxonomy" id="44752"/>
    <lineage>
        <taxon>Bacteria</taxon>
        <taxon>Bacillati</taxon>
        <taxon>Actinomycetota</taxon>
        <taxon>Actinomycetes</taxon>
        <taxon>Mycobacteriales</taxon>
        <taxon>Nocardiaceae</taxon>
        <taxon>Rhodococcus</taxon>
    </lineage>
</organism>
<sequence>MAILDATLSEEYLNLVDGQWVPSRNGQWISVESPRNFETIAQVPRGDEKDIDDAVSAAGRALPAWRATAPRARGRLLQQIGDALEAHVERIARIISIENGNAIKTQSRGEVRYAVDVFRYFGSVASETKGEQLPLNDHVLDYSRREPLGIVGAIVPWNAPVQLAAMKVSCALAAGNTLVLKVAEDAPLAVIEMAKICAEFLPAGVLNVIVGYGTEAGEALISHPDVAKLSFTGSTAIGSRVMSAAAERIVPVSLELGGKNPQIVFPDADEDWVAQGTIAAMRFARQGQSCTAGSRVFVHRSIVDSFVQKVTDHLKKLKVGDPLDEDSDIGAIVNRKQFDRVCGYIEEGLGREESLVAIGGAPPKEGPLSKGYYVEPTVFVGVDNQWRIAQEEIFGPVMCVIPWDDEDEVIKMANDSHYGLSAFIWTHDLGSAIRTANSIESGWVQVNQGGAQVLGQSYGGFKQSGIGREFSLEGMLEGFTQRKHVSIDISH</sequence>
<evidence type="ECO:0000313" key="7">
    <source>
        <dbReference type="Proteomes" id="UP000287519"/>
    </source>
</evidence>
<evidence type="ECO:0000259" key="5">
    <source>
        <dbReference type="Pfam" id="PF00171"/>
    </source>
</evidence>
<dbReference type="CDD" id="cd07108">
    <property type="entry name" value="ALDH_MGR_2402"/>
    <property type="match status" value="1"/>
</dbReference>
<evidence type="ECO:0000313" key="6">
    <source>
        <dbReference type="EMBL" id="GCE37922.1"/>
    </source>
</evidence>
<dbReference type="InterPro" id="IPR016160">
    <property type="entry name" value="Ald_DH_CS_CYS"/>
</dbReference>
<feature type="domain" description="Aldehyde dehydrogenase" evidence="5">
    <location>
        <begin position="20"/>
        <end position="485"/>
    </location>
</feature>
<keyword evidence="2 4" id="KW-0560">Oxidoreductase</keyword>
<feature type="active site" evidence="3">
    <location>
        <position position="255"/>
    </location>
</feature>
<dbReference type="PROSITE" id="PS00687">
    <property type="entry name" value="ALDEHYDE_DEHYDR_GLU"/>
    <property type="match status" value="1"/>
</dbReference>
<dbReference type="InterPro" id="IPR015590">
    <property type="entry name" value="Aldehyde_DH_dom"/>
</dbReference>
<dbReference type="RefSeq" id="WP_124390584.1">
    <property type="nucleotide sequence ID" value="NZ_BHYM01000013.1"/>
</dbReference>
<evidence type="ECO:0000256" key="3">
    <source>
        <dbReference type="PROSITE-ProRule" id="PRU10007"/>
    </source>
</evidence>
<protein>
    <submittedName>
        <fullName evidence="6">Aldehyde dehydrogenase</fullName>
    </submittedName>
</protein>
<evidence type="ECO:0000256" key="2">
    <source>
        <dbReference type="ARBA" id="ARBA00023002"/>
    </source>
</evidence>
<comment type="caution">
    <text evidence="6">The sequence shown here is derived from an EMBL/GenBank/DDBJ whole genome shotgun (WGS) entry which is preliminary data.</text>
</comment>
<proteinExistence type="inferred from homology"/>
<dbReference type="FunFam" id="3.40.309.10:FF:000012">
    <property type="entry name" value="Betaine aldehyde dehydrogenase"/>
    <property type="match status" value="1"/>
</dbReference>
<dbReference type="Gene3D" id="3.40.605.10">
    <property type="entry name" value="Aldehyde Dehydrogenase, Chain A, domain 1"/>
    <property type="match status" value="1"/>
</dbReference>
<dbReference type="PROSITE" id="PS00070">
    <property type="entry name" value="ALDEHYDE_DEHYDR_CYS"/>
    <property type="match status" value="1"/>
</dbReference>
<accession>A0A402C2Y5</accession>
<evidence type="ECO:0000256" key="4">
    <source>
        <dbReference type="RuleBase" id="RU003345"/>
    </source>
</evidence>
<comment type="similarity">
    <text evidence="1 4">Belongs to the aldehyde dehydrogenase family.</text>
</comment>
<reference evidence="6 7" key="1">
    <citation type="submission" date="2018-11" db="EMBL/GenBank/DDBJ databases">
        <title>Microbial catabolism of amino acid.</title>
        <authorList>
            <person name="Hibi M."/>
            <person name="Ogawa J."/>
        </authorList>
    </citation>
    <scope>NUCLEOTIDE SEQUENCE [LARGE SCALE GENOMIC DNA]</scope>
    <source>
        <strain evidence="6 7">C31-06</strain>
    </source>
</reference>
<dbReference type="FunFam" id="3.40.605.10:FF:000007">
    <property type="entry name" value="NAD/NADP-dependent betaine aldehyde dehydrogenase"/>
    <property type="match status" value="1"/>
</dbReference>
<dbReference type="InterPro" id="IPR016161">
    <property type="entry name" value="Ald_DH/histidinol_DH"/>
</dbReference>
<dbReference type="InterPro" id="IPR016163">
    <property type="entry name" value="Ald_DH_C"/>
</dbReference>
<dbReference type="Proteomes" id="UP000287519">
    <property type="component" value="Unassembled WGS sequence"/>
</dbReference>
<dbReference type="AlphaFoldDB" id="A0A402C2Y5"/>
<dbReference type="Gene3D" id="3.40.309.10">
    <property type="entry name" value="Aldehyde Dehydrogenase, Chain A, domain 2"/>
    <property type="match status" value="1"/>
</dbReference>
<keyword evidence="7" id="KW-1185">Reference proteome</keyword>